<keyword evidence="5" id="KW-1133">Transmembrane helix</keyword>
<evidence type="ECO:0000313" key="6">
    <source>
        <dbReference type="EMBL" id="MBE1533301.1"/>
    </source>
</evidence>
<dbReference type="PANTHER" id="PTHR43343">
    <property type="entry name" value="PEPTIDASE S12"/>
    <property type="match status" value="1"/>
</dbReference>
<protein>
    <submittedName>
        <fullName evidence="6">Serine protease PepD</fullName>
        <ecNumber evidence="6">3.4.21.-</ecNumber>
    </submittedName>
</protein>
<evidence type="ECO:0000256" key="1">
    <source>
        <dbReference type="ARBA" id="ARBA00010541"/>
    </source>
</evidence>
<dbReference type="RefSeq" id="WP_192759873.1">
    <property type="nucleotide sequence ID" value="NZ_JADBDZ010000001.1"/>
</dbReference>
<feature type="compositionally biased region" description="Low complexity" evidence="4">
    <location>
        <begin position="36"/>
        <end position="65"/>
    </location>
</feature>
<reference evidence="6 7" key="1">
    <citation type="submission" date="2020-10" db="EMBL/GenBank/DDBJ databases">
        <title>Sequencing the genomes of 1000 actinobacteria strains.</title>
        <authorList>
            <person name="Klenk H.-P."/>
        </authorList>
    </citation>
    <scope>NUCLEOTIDE SEQUENCE [LARGE SCALE GENOMIC DNA]</scope>
    <source>
        <strain evidence="6 7">DSM 46744</strain>
    </source>
</reference>
<feature type="transmembrane region" description="Helical" evidence="5">
    <location>
        <begin position="78"/>
        <end position="103"/>
    </location>
</feature>
<gene>
    <name evidence="6" type="ORF">H4W34_003134</name>
</gene>
<feature type="compositionally biased region" description="Basic and acidic residues" evidence="4">
    <location>
        <begin position="1"/>
        <end position="27"/>
    </location>
</feature>
<dbReference type="InterPro" id="IPR051201">
    <property type="entry name" value="Chloro_Bact_Ser_Proteases"/>
</dbReference>
<dbReference type="InterPro" id="IPR001940">
    <property type="entry name" value="Peptidase_S1C"/>
</dbReference>
<evidence type="ECO:0000313" key="7">
    <source>
        <dbReference type="Proteomes" id="UP000627838"/>
    </source>
</evidence>
<dbReference type="PRINTS" id="PR00834">
    <property type="entry name" value="PROTEASES2C"/>
</dbReference>
<dbReference type="Gene3D" id="2.40.10.10">
    <property type="entry name" value="Trypsin-like serine proteases"/>
    <property type="match status" value="2"/>
</dbReference>
<keyword evidence="5" id="KW-0812">Transmembrane</keyword>
<evidence type="ECO:0000256" key="5">
    <source>
        <dbReference type="SAM" id="Phobius"/>
    </source>
</evidence>
<dbReference type="PANTHER" id="PTHR43343:SF3">
    <property type="entry name" value="PROTEASE DO-LIKE 8, CHLOROPLASTIC"/>
    <property type="match status" value="1"/>
</dbReference>
<evidence type="ECO:0000256" key="3">
    <source>
        <dbReference type="ARBA" id="ARBA00022801"/>
    </source>
</evidence>
<dbReference type="Proteomes" id="UP000627838">
    <property type="component" value="Unassembled WGS sequence"/>
</dbReference>
<comment type="caution">
    <text evidence="6">The sequence shown here is derived from an EMBL/GenBank/DDBJ whole genome shotgun (WGS) entry which is preliminary data.</text>
</comment>
<keyword evidence="2 6" id="KW-0645">Protease</keyword>
<keyword evidence="3 6" id="KW-0378">Hydrolase</keyword>
<evidence type="ECO:0000256" key="4">
    <source>
        <dbReference type="SAM" id="MobiDB-lite"/>
    </source>
</evidence>
<dbReference type="EMBL" id="JADBDZ010000001">
    <property type="protein sequence ID" value="MBE1533301.1"/>
    <property type="molecule type" value="Genomic_DNA"/>
</dbReference>
<dbReference type="GO" id="GO:0006508">
    <property type="term" value="P:proteolysis"/>
    <property type="evidence" value="ECO:0007669"/>
    <property type="project" value="UniProtKB-KW"/>
</dbReference>
<feature type="region of interest" description="Disordered" evidence="4">
    <location>
        <begin position="1"/>
        <end position="69"/>
    </location>
</feature>
<organism evidence="6 7">
    <name type="scientific">Actinomadura algeriensis</name>
    <dbReference type="NCBI Taxonomy" id="1679523"/>
    <lineage>
        <taxon>Bacteria</taxon>
        <taxon>Bacillati</taxon>
        <taxon>Actinomycetota</taxon>
        <taxon>Actinomycetes</taxon>
        <taxon>Streptosporangiales</taxon>
        <taxon>Thermomonosporaceae</taxon>
        <taxon>Actinomadura</taxon>
    </lineage>
</organism>
<dbReference type="EC" id="3.4.21.-" evidence="6"/>
<proteinExistence type="inferred from homology"/>
<accession>A0ABR9JRW6</accession>
<keyword evidence="7" id="KW-1185">Reference proteome</keyword>
<keyword evidence="5" id="KW-0472">Membrane</keyword>
<dbReference type="SUPFAM" id="SSF50494">
    <property type="entry name" value="Trypsin-like serine proteases"/>
    <property type="match status" value="1"/>
</dbReference>
<evidence type="ECO:0000256" key="2">
    <source>
        <dbReference type="ARBA" id="ARBA00022670"/>
    </source>
</evidence>
<dbReference type="Pfam" id="PF13365">
    <property type="entry name" value="Trypsin_2"/>
    <property type="match status" value="1"/>
</dbReference>
<name>A0ABR9JRW6_9ACTN</name>
<dbReference type="InterPro" id="IPR043504">
    <property type="entry name" value="Peptidase_S1_PA_chymotrypsin"/>
</dbReference>
<dbReference type="GO" id="GO:0008233">
    <property type="term" value="F:peptidase activity"/>
    <property type="evidence" value="ECO:0007669"/>
    <property type="project" value="UniProtKB-KW"/>
</dbReference>
<sequence length="347" mass="33901">MSGEPTHPEPERPGIHPHGDEPTDPRPSHGRPPYGPADGAPPYGAPYATHGTPFGTPPGAAFGPPVQAPRRPRGIRRAVALGAAALALAVGAGAGGAVGAIALTDEPARSSPTAVSGVSASNGSVSAVASAVLPSVVSITAQSGTSSSGGSGVILSEDGTILTNAHVVEGARQVAVKFSEGSSAQATVVGSDRTNDIAVLKAQGVSGLKPATFGTTQGLAVGDQVLAIGSPLGLDGSVTSGIVSALGRQVSEGGEQPEQQAPWLPQELQQQLTQQEQTVIENAVQTDAPINPGNSGGALVNMSGQVIGINTAIATSGSGSGSIGLGFAIPVDSAKDTAAKIIAAASA</sequence>
<comment type="similarity">
    <text evidence="1">Belongs to the peptidase S1C family.</text>
</comment>
<dbReference type="InterPro" id="IPR009003">
    <property type="entry name" value="Peptidase_S1_PA"/>
</dbReference>